<dbReference type="GO" id="GO:0016740">
    <property type="term" value="F:transferase activity"/>
    <property type="evidence" value="ECO:0007669"/>
    <property type="project" value="UniProtKB-KW"/>
</dbReference>
<dbReference type="Gene3D" id="3.40.50.2000">
    <property type="entry name" value="Glycogen Phosphorylase B"/>
    <property type="match status" value="1"/>
</dbReference>
<accession>A0A6M3IYT9</accession>
<gene>
    <name evidence="1" type="ORF">MM415B00892_0018</name>
</gene>
<reference evidence="1" key="1">
    <citation type="submission" date="2020-03" db="EMBL/GenBank/DDBJ databases">
        <title>The deep terrestrial virosphere.</title>
        <authorList>
            <person name="Holmfeldt K."/>
            <person name="Nilsson E."/>
            <person name="Simone D."/>
            <person name="Lopez-Fernandez M."/>
            <person name="Wu X."/>
            <person name="de Brujin I."/>
            <person name="Lundin D."/>
            <person name="Andersson A."/>
            <person name="Bertilsson S."/>
            <person name="Dopson M."/>
        </authorList>
    </citation>
    <scope>NUCLEOTIDE SEQUENCE</scope>
    <source>
        <strain evidence="1">MM415B00892</strain>
    </source>
</reference>
<dbReference type="AlphaFoldDB" id="A0A6M3IYT9"/>
<keyword evidence="1" id="KW-0808">Transferase</keyword>
<proteinExistence type="predicted"/>
<name>A0A6M3IYT9_9ZZZZ</name>
<organism evidence="1">
    <name type="scientific">viral metagenome</name>
    <dbReference type="NCBI Taxonomy" id="1070528"/>
    <lineage>
        <taxon>unclassified sequences</taxon>
        <taxon>metagenomes</taxon>
        <taxon>organismal metagenomes</taxon>
    </lineage>
</organism>
<sequence length="334" mass="38584">MKILHVTPHLGGGIGTVIMDWMDKVIAANDHYHRIVCLDYANDKAKKWAEKKGFPLAENMGRYPLLWKHEIREADIVLTHYWNHPMLADLFADSIPDCRLVFWCHKNIVYPPKEIAYSDLFINTSPVQGHGRYIWSTGNMDRFLAIQPKIHRGFNVGYCGTVDYKKMHRSWIDMCKKINIPGITFTVLGDVGIDTTECDERFRFVGKVDDVAPYLVEMDIFGYSLRPDHYGTCEIALGEAMAAGVVPVVMDNPAEKFIVTHGLPIARNEQEFIDLVVFYYHCKNGDRHVAWEGMKERARNRAKKLYSIDNMIQQWDEIFAEMIQKPKTKKEVLK</sequence>
<protein>
    <submittedName>
        <fullName evidence="1">Putative glycosyltransferase</fullName>
    </submittedName>
</protein>
<evidence type="ECO:0000313" key="1">
    <source>
        <dbReference type="EMBL" id="QJA61792.1"/>
    </source>
</evidence>
<dbReference type="SUPFAM" id="SSF53756">
    <property type="entry name" value="UDP-Glycosyltransferase/glycogen phosphorylase"/>
    <property type="match status" value="1"/>
</dbReference>
<dbReference type="EMBL" id="MT141453">
    <property type="protein sequence ID" value="QJA61792.1"/>
    <property type="molecule type" value="Genomic_DNA"/>
</dbReference>
<dbReference type="Pfam" id="PF13692">
    <property type="entry name" value="Glyco_trans_1_4"/>
    <property type="match status" value="1"/>
</dbReference>